<organism evidence="1 2">
    <name type="scientific">Parashewanella curva</name>
    <dbReference type="NCBI Taxonomy" id="2338552"/>
    <lineage>
        <taxon>Bacteria</taxon>
        <taxon>Pseudomonadati</taxon>
        <taxon>Pseudomonadota</taxon>
        <taxon>Gammaproteobacteria</taxon>
        <taxon>Alteromonadales</taxon>
        <taxon>Shewanellaceae</taxon>
        <taxon>Parashewanella</taxon>
    </lineage>
</organism>
<protein>
    <submittedName>
        <fullName evidence="1">Uncharacterized protein</fullName>
    </submittedName>
</protein>
<proteinExistence type="predicted"/>
<dbReference type="EMBL" id="QZEI01000170">
    <property type="protein sequence ID" value="RLV57705.1"/>
    <property type="molecule type" value="Genomic_DNA"/>
</dbReference>
<evidence type="ECO:0000313" key="2">
    <source>
        <dbReference type="Proteomes" id="UP000281474"/>
    </source>
</evidence>
<evidence type="ECO:0000313" key="1">
    <source>
        <dbReference type="EMBL" id="RLV57705.1"/>
    </source>
</evidence>
<dbReference type="OrthoDB" id="9854128at2"/>
<reference evidence="1 2" key="1">
    <citation type="submission" date="2018-09" db="EMBL/GenBank/DDBJ databases">
        <title>Phylogeny of the Shewanellaceae, and recommendation for two new genera, Pseudoshewanella and Parashewanella.</title>
        <authorList>
            <person name="Wang G."/>
        </authorList>
    </citation>
    <scope>NUCLEOTIDE SEQUENCE [LARGE SCALE GENOMIC DNA]</scope>
    <source>
        <strain evidence="1 2">C51</strain>
    </source>
</reference>
<dbReference type="AlphaFoldDB" id="A0A3L8PQS9"/>
<name>A0A3L8PQS9_9GAMM</name>
<sequence>MSGLITAITTKVAEIKHYYFPTAIEGKNLPPLIWNKGNDRLLSEYTDAHHTFITNAMRDNGIQDGDDKWLVRVKLPIKGASRWSATHFSEFDIYFSDTDRGRDADRIAVASFISRYSLTKKTIGASLHTQFLNFVPDNSSTGSQ</sequence>
<comment type="caution">
    <text evidence="1">The sequence shown here is derived from an EMBL/GenBank/DDBJ whole genome shotgun (WGS) entry which is preliminary data.</text>
</comment>
<dbReference type="RefSeq" id="WP_121840944.1">
    <property type="nucleotide sequence ID" value="NZ_ML014919.1"/>
</dbReference>
<dbReference type="Proteomes" id="UP000281474">
    <property type="component" value="Unassembled WGS sequence"/>
</dbReference>
<keyword evidence="2" id="KW-1185">Reference proteome</keyword>
<accession>A0A3L8PQS9</accession>
<gene>
    <name evidence="1" type="ORF">D5018_21140</name>
</gene>